<feature type="domain" description="RNA-binding S4" evidence="9">
    <location>
        <begin position="95"/>
        <end position="166"/>
    </location>
</feature>
<dbReference type="CDD" id="cd00165">
    <property type="entry name" value="S4"/>
    <property type="match status" value="1"/>
</dbReference>
<keyword evidence="5 7" id="KW-0687">Ribonucleoprotein</keyword>
<evidence type="ECO:0000256" key="6">
    <source>
        <dbReference type="ARBA" id="ARBA00035254"/>
    </source>
</evidence>
<gene>
    <name evidence="7" type="primary">rpsD</name>
    <name evidence="11" type="ORF">A3B92_00220</name>
</gene>
<dbReference type="HAMAP" id="MF_01306_B">
    <property type="entry name" value="Ribosomal_uS4_B"/>
    <property type="match status" value="1"/>
</dbReference>
<dbReference type="PANTHER" id="PTHR11831:SF4">
    <property type="entry name" value="SMALL RIBOSOMAL SUBUNIT PROTEIN US4M"/>
    <property type="match status" value="1"/>
</dbReference>
<dbReference type="PANTHER" id="PTHR11831">
    <property type="entry name" value="30S 40S RIBOSOMAL PROTEIN"/>
    <property type="match status" value="1"/>
</dbReference>
<protein>
    <recommendedName>
        <fullName evidence="6 7">Small ribosomal subunit protein uS4</fullName>
    </recommendedName>
</protein>
<dbReference type="Proteomes" id="UP000177960">
    <property type="component" value="Unassembled WGS sequence"/>
</dbReference>
<evidence type="ECO:0000256" key="1">
    <source>
        <dbReference type="ARBA" id="ARBA00007465"/>
    </source>
</evidence>
<dbReference type="GO" id="GO:0019843">
    <property type="term" value="F:rRNA binding"/>
    <property type="evidence" value="ECO:0007669"/>
    <property type="project" value="UniProtKB-UniRule"/>
</dbReference>
<dbReference type="STRING" id="1798404.A3B92_00220"/>
<evidence type="ECO:0000256" key="8">
    <source>
        <dbReference type="SAM" id="MobiDB-lite"/>
    </source>
</evidence>
<dbReference type="GO" id="GO:0006412">
    <property type="term" value="P:translation"/>
    <property type="evidence" value="ECO:0007669"/>
    <property type="project" value="UniProtKB-UniRule"/>
</dbReference>
<dbReference type="InterPro" id="IPR002942">
    <property type="entry name" value="S4_RNA-bd"/>
</dbReference>
<evidence type="ECO:0000256" key="2">
    <source>
        <dbReference type="ARBA" id="ARBA00022730"/>
    </source>
</evidence>
<dbReference type="GO" id="GO:0042274">
    <property type="term" value="P:ribosomal small subunit biogenesis"/>
    <property type="evidence" value="ECO:0007669"/>
    <property type="project" value="TreeGrafter"/>
</dbReference>
<proteinExistence type="inferred from homology"/>
<dbReference type="SMART" id="SM01390">
    <property type="entry name" value="Ribosomal_S4"/>
    <property type="match status" value="1"/>
</dbReference>
<dbReference type="NCBIfam" id="NF003717">
    <property type="entry name" value="PRK05327.1"/>
    <property type="match status" value="1"/>
</dbReference>
<dbReference type="NCBIfam" id="TIGR01017">
    <property type="entry name" value="rpsD_bact"/>
    <property type="match status" value="1"/>
</dbReference>
<reference evidence="11 12" key="1">
    <citation type="journal article" date="2016" name="Nat. Commun.">
        <title>Thousands of microbial genomes shed light on interconnected biogeochemical processes in an aquifer system.</title>
        <authorList>
            <person name="Anantharaman K."/>
            <person name="Brown C.T."/>
            <person name="Hug L.A."/>
            <person name="Sharon I."/>
            <person name="Castelle C.J."/>
            <person name="Probst A.J."/>
            <person name="Thomas B.C."/>
            <person name="Singh A."/>
            <person name="Wilkins M.J."/>
            <person name="Karaoz U."/>
            <person name="Brodie E.L."/>
            <person name="Williams K.H."/>
            <person name="Hubbard S.S."/>
            <person name="Banfield J.F."/>
        </authorList>
    </citation>
    <scope>NUCLEOTIDE SEQUENCE [LARGE SCALE GENOMIC DNA]</scope>
</reference>
<comment type="caution">
    <text evidence="11">The sequence shown here is derived from an EMBL/GenBank/DDBJ whole genome shotgun (WGS) entry which is preliminary data.</text>
</comment>
<evidence type="ECO:0000256" key="5">
    <source>
        <dbReference type="ARBA" id="ARBA00023274"/>
    </source>
</evidence>
<evidence type="ECO:0000313" key="11">
    <source>
        <dbReference type="EMBL" id="OGY64549.1"/>
    </source>
</evidence>
<dbReference type="PROSITE" id="PS50889">
    <property type="entry name" value="S4"/>
    <property type="match status" value="1"/>
</dbReference>
<feature type="region of interest" description="Disordered" evidence="8">
    <location>
        <begin position="29"/>
        <end position="54"/>
    </location>
</feature>
<keyword evidence="4 7" id="KW-0689">Ribosomal protein</keyword>
<keyword evidence="2 7" id="KW-0699">rRNA-binding</keyword>
<keyword evidence="3 7" id="KW-0694">RNA-binding</keyword>
<name>A0A1G1ZJD7_9BACT</name>
<comment type="subunit">
    <text evidence="7">Part of the 30S ribosomal subunit. Contacts protein S5. The interaction surface between S4 and S5 is involved in control of translational fidelity.</text>
</comment>
<comment type="function">
    <text evidence="7">With S5 and S12 plays an important role in translational accuracy.</text>
</comment>
<feature type="domain" description="Small ribosomal subunit protein uS4 N-terminal" evidence="10">
    <location>
        <begin position="3"/>
        <end position="94"/>
    </location>
</feature>
<dbReference type="InterPro" id="IPR036986">
    <property type="entry name" value="S4_RNA-bd_sf"/>
</dbReference>
<evidence type="ECO:0000256" key="7">
    <source>
        <dbReference type="HAMAP-Rule" id="MF_01306"/>
    </source>
</evidence>
<dbReference type="SMART" id="SM00363">
    <property type="entry name" value="S4"/>
    <property type="match status" value="1"/>
</dbReference>
<dbReference type="FunFam" id="3.10.290.10:FF:000001">
    <property type="entry name" value="30S ribosomal protein S4"/>
    <property type="match status" value="1"/>
</dbReference>
<dbReference type="AlphaFoldDB" id="A0A1G1ZJD7"/>
<evidence type="ECO:0000256" key="3">
    <source>
        <dbReference type="ARBA" id="ARBA00022884"/>
    </source>
</evidence>
<accession>A0A1G1ZJD7</accession>
<evidence type="ECO:0000256" key="4">
    <source>
        <dbReference type="ARBA" id="ARBA00022980"/>
    </source>
</evidence>
<dbReference type="SUPFAM" id="SSF55174">
    <property type="entry name" value="Alpha-L RNA-binding motif"/>
    <property type="match status" value="1"/>
</dbReference>
<organism evidence="11 12">
    <name type="scientific">Candidatus Harrisonbacteria bacterium RIFCSPHIGHO2_02_FULL_42_16</name>
    <dbReference type="NCBI Taxonomy" id="1798404"/>
    <lineage>
        <taxon>Bacteria</taxon>
        <taxon>Candidatus Harrisoniibacteriota</taxon>
    </lineage>
</organism>
<dbReference type="GO" id="GO:0003735">
    <property type="term" value="F:structural constituent of ribosome"/>
    <property type="evidence" value="ECO:0007669"/>
    <property type="project" value="InterPro"/>
</dbReference>
<evidence type="ECO:0000259" key="9">
    <source>
        <dbReference type="SMART" id="SM00363"/>
    </source>
</evidence>
<dbReference type="GO" id="GO:0015935">
    <property type="term" value="C:small ribosomal subunit"/>
    <property type="evidence" value="ECO:0007669"/>
    <property type="project" value="InterPro"/>
</dbReference>
<dbReference type="EMBL" id="MHJG01000002">
    <property type="protein sequence ID" value="OGY64549.1"/>
    <property type="molecule type" value="Genomic_DNA"/>
</dbReference>
<dbReference type="InterPro" id="IPR001912">
    <property type="entry name" value="Ribosomal_uS4_N"/>
</dbReference>
<dbReference type="Gene3D" id="3.10.290.10">
    <property type="entry name" value="RNA-binding S4 domain"/>
    <property type="match status" value="1"/>
</dbReference>
<dbReference type="Pfam" id="PF01479">
    <property type="entry name" value="S4"/>
    <property type="match status" value="1"/>
</dbReference>
<feature type="compositionally biased region" description="Basic residues" evidence="8">
    <location>
        <begin position="29"/>
        <end position="39"/>
    </location>
</feature>
<dbReference type="Pfam" id="PF00163">
    <property type="entry name" value="Ribosomal_S4"/>
    <property type="match status" value="1"/>
</dbReference>
<dbReference type="InterPro" id="IPR005709">
    <property type="entry name" value="Ribosomal_uS4_bac-type"/>
</dbReference>
<evidence type="ECO:0000313" key="12">
    <source>
        <dbReference type="Proteomes" id="UP000177960"/>
    </source>
</evidence>
<comment type="similarity">
    <text evidence="1 7">Belongs to the universal ribosomal protein uS4 family.</text>
</comment>
<sequence length="203" mass="23383">MFNTKEKNERALGTKLFLKAHRCNSSKCVMTKRPHRPGLHGKDRHSSSEYGQQLNEKQKLRLSYGLREAYMRKIFANAAKNPGVTNNLIIQFLERRLDNAVFRLGLAPSRSVGRQLVSHGHILVNNAKVKAPSYLVKTKDKINIRSQSKDMALFKDLPERLKKYETPVWLRIDKDKLEGEVVSLPNDSETLFDINKVVDYYSK</sequence>
<evidence type="ECO:0000259" key="10">
    <source>
        <dbReference type="SMART" id="SM01390"/>
    </source>
</evidence>
<comment type="function">
    <text evidence="7">One of the primary rRNA binding proteins, it binds directly to 16S rRNA where it nucleates assembly of the body of the 30S subunit.</text>
</comment>
<dbReference type="InterPro" id="IPR022801">
    <property type="entry name" value="Ribosomal_uS4"/>
</dbReference>
<dbReference type="Gene3D" id="1.10.1050.10">
    <property type="entry name" value="Ribosomal Protein S4 Delta 41, Chain A, domain 1"/>
    <property type="match status" value="1"/>
</dbReference>